<dbReference type="Pfam" id="PF19654">
    <property type="entry name" value="DUF6157"/>
    <property type="match status" value="1"/>
</dbReference>
<gene>
    <name evidence="1" type="ORF">JI741_04245</name>
</gene>
<dbReference type="EMBL" id="JAERRB010000001">
    <property type="protein sequence ID" value="MBL0740412.1"/>
    <property type="molecule type" value="Genomic_DNA"/>
</dbReference>
<protein>
    <submittedName>
        <fullName evidence="1">Uncharacterized protein</fullName>
    </submittedName>
</protein>
<comment type="caution">
    <text evidence="1">The sequence shown here is derived from an EMBL/GenBank/DDBJ whole genome shotgun (WGS) entry which is preliminary data.</text>
</comment>
<dbReference type="InterPro" id="IPR046155">
    <property type="entry name" value="DUF6157"/>
</dbReference>
<accession>A0ABS1KMD5</accession>
<dbReference type="Proteomes" id="UP000613030">
    <property type="component" value="Unassembled WGS sequence"/>
</dbReference>
<organism evidence="1 2">
    <name type="scientific">Chryseolinea lacunae</name>
    <dbReference type="NCBI Taxonomy" id="2801331"/>
    <lineage>
        <taxon>Bacteria</taxon>
        <taxon>Pseudomonadati</taxon>
        <taxon>Bacteroidota</taxon>
        <taxon>Cytophagia</taxon>
        <taxon>Cytophagales</taxon>
        <taxon>Fulvivirgaceae</taxon>
        <taxon>Chryseolinea</taxon>
    </lineage>
</organism>
<keyword evidence="2" id="KW-1185">Reference proteome</keyword>
<sequence>MPEPKTTNYTDTFIEVAEDSPAKKAEIPPQKTEKTVAARQFDMLYDHPYQYTSDDVIFAVHAEKNNIAKKDFTSARREFFSKGQACFRSSPLAKRYGWGVHSDAHGKIAIYPLESAEYKKLAKDKSLQHVKAMRSKRG</sequence>
<evidence type="ECO:0000313" key="2">
    <source>
        <dbReference type="Proteomes" id="UP000613030"/>
    </source>
</evidence>
<evidence type="ECO:0000313" key="1">
    <source>
        <dbReference type="EMBL" id="MBL0740412.1"/>
    </source>
</evidence>
<reference evidence="1 2" key="1">
    <citation type="submission" date="2021-01" db="EMBL/GenBank/DDBJ databases">
        <title>Chryseolinea sp. Jin1 Genome sequencing and assembly.</title>
        <authorList>
            <person name="Kim I."/>
        </authorList>
    </citation>
    <scope>NUCLEOTIDE SEQUENCE [LARGE SCALE GENOMIC DNA]</scope>
    <source>
        <strain evidence="1 2">Jin1</strain>
    </source>
</reference>
<proteinExistence type="predicted"/>
<name>A0ABS1KMD5_9BACT</name>
<dbReference type="RefSeq" id="WP_202007686.1">
    <property type="nucleotide sequence ID" value="NZ_JAERRB010000001.1"/>
</dbReference>